<dbReference type="PANTHER" id="PTHR36582">
    <property type="entry name" value="ANTITOXIN PARD"/>
    <property type="match status" value="1"/>
</dbReference>
<gene>
    <name evidence="4" type="ORF">FXB40_36835</name>
</gene>
<dbReference type="SUPFAM" id="SSF47598">
    <property type="entry name" value="Ribbon-helix-helix"/>
    <property type="match status" value="1"/>
</dbReference>
<dbReference type="InterPro" id="IPR038296">
    <property type="entry name" value="ParD_sf"/>
</dbReference>
<comment type="caution">
    <text evidence="4">The sequence shown here is derived from an EMBL/GenBank/DDBJ whole genome shotgun (WGS) entry which is preliminary data.</text>
</comment>
<dbReference type="Gene3D" id="6.10.10.120">
    <property type="entry name" value="Antitoxin ParD1-like"/>
    <property type="match status" value="1"/>
</dbReference>
<evidence type="ECO:0000313" key="5">
    <source>
        <dbReference type="Proteomes" id="UP000324758"/>
    </source>
</evidence>
<evidence type="ECO:0000256" key="3">
    <source>
        <dbReference type="SAM" id="MobiDB-lite"/>
    </source>
</evidence>
<reference evidence="4 5" key="1">
    <citation type="submission" date="2019-08" db="EMBL/GenBank/DDBJ databases">
        <title>Bradyrhizobium hipponensis sp. nov., a rhizobium isolated from a Lupinus angustifolius root nodule in Tunisia.</title>
        <authorList>
            <person name="Off K."/>
            <person name="Rejili M."/>
            <person name="Mars M."/>
            <person name="Brachmann A."/>
            <person name="Marin M."/>
        </authorList>
    </citation>
    <scope>NUCLEOTIDE SEQUENCE [LARGE SCALE GENOMIC DNA]</scope>
    <source>
        <strain evidence="4 5">CTAW71</strain>
    </source>
</reference>
<dbReference type="GO" id="GO:0006355">
    <property type="term" value="P:regulation of DNA-templated transcription"/>
    <property type="evidence" value="ECO:0007669"/>
    <property type="project" value="InterPro"/>
</dbReference>
<dbReference type="InterPro" id="IPR010985">
    <property type="entry name" value="Ribbon_hlx_hlx"/>
</dbReference>
<name>A0A5D3K1S6_9BRAD</name>
<dbReference type="EMBL" id="VSSS01000062">
    <property type="protein sequence ID" value="TYL89157.1"/>
    <property type="molecule type" value="Genomic_DNA"/>
</dbReference>
<keyword evidence="5" id="KW-1185">Reference proteome</keyword>
<sequence length="79" mass="8481">MPSKHTLNVSLTGELCDFISAQVASGRFRTSSEVVRAALRLLERDASQSQPSSWPGLTKRPLTGAKVNGVAARSRSPRS</sequence>
<keyword evidence="2" id="KW-1277">Toxin-antitoxin system</keyword>
<dbReference type="NCBIfam" id="TIGR02606">
    <property type="entry name" value="antidote_CC2985"/>
    <property type="match status" value="1"/>
</dbReference>
<dbReference type="PANTHER" id="PTHR36582:SF2">
    <property type="entry name" value="ANTITOXIN PARD"/>
    <property type="match status" value="1"/>
</dbReference>
<organism evidence="4 5">
    <name type="scientific">Bradyrhizobium rifense</name>
    <dbReference type="NCBI Taxonomy" id="515499"/>
    <lineage>
        <taxon>Bacteria</taxon>
        <taxon>Pseudomonadati</taxon>
        <taxon>Pseudomonadota</taxon>
        <taxon>Alphaproteobacteria</taxon>
        <taxon>Hyphomicrobiales</taxon>
        <taxon>Nitrobacteraceae</taxon>
        <taxon>Bradyrhizobium</taxon>
    </lineage>
</organism>
<evidence type="ECO:0000313" key="4">
    <source>
        <dbReference type="EMBL" id="TYL89157.1"/>
    </source>
</evidence>
<dbReference type="Pfam" id="PF03693">
    <property type="entry name" value="ParD_antitoxin"/>
    <property type="match status" value="1"/>
</dbReference>
<evidence type="ECO:0000256" key="1">
    <source>
        <dbReference type="ARBA" id="ARBA00008580"/>
    </source>
</evidence>
<feature type="region of interest" description="Disordered" evidence="3">
    <location>
        <begin position="45"/>
        <end position="79"/>
    </location>
</feature>
<dbReference type="InterPro" id="IPR022789">
    <property type="entry name" value="ParD"/>
</dbReference>
<accession>A0A5D3K1S6</accession>
<dbReference type="CDD" id="cd22231">
    <property type="entry name" value="RHH_NikR_HicB-like"/>
    <property type="match status" value="1"/>
</dbReference>
<comment type="similarity">
    <text evidence="1">Belongs to the ParD antitoxin family.</text>
</comment>
<proteinExistence type="inferred from homology"/>
<evidence type="ECO:0000256" key="2">
    <source>
        <dbReference type="ARBA" id="ARBA00022649"/>
    </source>
</evidence>
<dbReference type="Proteomes" id="UP000324758">
    <property type="component" value="Unassembled WGS sequence"/>
</dbReference>
<dbReference type="AlphaFoldDB" id="A0A5D3K1S6"/>
<dbReference type="OrthoDB" id="9815501at2"/>
<protein>
    <submittedName>
        <fullName evidence="4">Type II toxin-antitoxin system ParD family antitoxin</fullName>
    </submittedName>
</protein>